<dbReference type="Proteomes" id="UP000193144">
    <property type="component" value="Unassembled WGS sequence"/>
</dbReference>
<feature type="chain" id="PRO_5013299461" description="Cupredoxin" evidence="2">
    <location>
        <begin position="18"/>
        <end position="241"/>
    </location>
</feature>
<dbReference type="SUPFAM" id="SSF49503">
    <property type="entry name" value="Cupredoxins"/>
    <property type="match status" value="1"/>
</dbReference>
<dbReference type="PANTHER" id="PTHR34883:SF15">
    <property type="entry name" value="EXTRACELLULAR SERINE-RICH PROTEIN"/>
    <property type="match status" value="1"/>
</dbReference>
<reference evidence="3 4" key="1">
    <citation type="submission" date="2016-07" db="EMBL/GenBank/DDBJ databases">
        <title>Pervasive Adenine N6-methylation of Active Genes in Fungi.</title>
        <authorList>
            <consortium name="DOE Joint Genome Institute"/>
            <person name="Mondo S.J."/>
            <person name="Dannebaum R.O."/>
            <person name="Kuo R.C."/>
            <person name="Labutti K."/>
            <person name="Haridas S."/>
            <person name="Kuo A."/>
            <person name="Salamov A."/>
            <person name="Ahrendt S.R."/>
            <person name="Lipzen A."/>
            <person name="Sullivan W."/>
            <person name="Andreopoulos W.B."/>
            <person name="Clum A."/>
            <person name="Lindquist E."/>
            <person name="Daum C."/>
            <person name="Ramamoorthy G.K."/>
            <person name="Gryganskyi A."/>
            <person name="Culley D."/>
            <person name="Magnuson J.K."/>
            <person name="James T.Y."/>
            <person name="O'Malley M.A."/>
            <person name="Stajich J.E."/>
            <person name="Spatafora J.W."/>
            <person name="Visel A."/>
            <person name="Grigoriev I.V."/>
        </authorList>
    </citation>
    <scope>NUCLEOTIDE SEQUENCE [LARGE SCALE GENOMIC DNA]</scope>
    <source>
        <strain evidence="3 4">CBS 115471</strain>
    </source>
</reference>
<dbReference type="InterPro" id="IPR052953">
    <property type="entry name" value="Ser-rich/MCO-related"/>
</dbReference>
<feature type="signal peptide" evidence="2">
    <location>
        <begin position="1"/>
        <end position="17"/>
    </location>
</feature>
<evidence type="ECO:0000256" key="2">
    <source>
        <dbReference type="SAM" id="SignalP"/>
    </source>
</evidence>
<dbReference type="AlphaFoldDB" id="A0A1Y1YQS4"/>
<evidence type="ECO:0008006" key="5">
    <source>
        <dbReference type="Google" id="ProtNLM"/>
    </source>
</evidence>
<proteinExistence type="predicted"/>
<evidence type="ECO:0000313" key="3">
    <source>
        <dbReference type="EMBL" id="ORY00097.1"/>
    </source>
</evidence>
<evidence type="ECO:0000256" key="1">
    <source>
        <dbReference type="SAM" id="MobiDB-lite"/>
    </source>
</evidence>
<dbReference type="PANTHER" id="PTHR34883">
    <property type="entry name" value="SERINE-RICH PROTEIN, PUTATIVE-RELATED-RELATED"/>
    <property type="match status" value="1"/>
</dbReference>
<feature type="region of interest" description="Disordered" evidence="1">
    <location>
        <begin position="171"/>
        <end position="200"/>
    </location>
</feature>
<protein>
    <recommendedName>
        <fullName evidence="5">Cupredoxin</fullName>
    </recommendedName>
</protein>
<name>A0A1Y1YQS4_9PLEO</name>
<evidence type="ECO:0000313" key="4">
    <source>
        <dbReference type="Proteomes" id="UP000193144"/>
    </source>
</evidence>
<sequence>MHYSALLLAAFPSAVLSAVHLVDVGESGLTFSPSTFTAKKGDTVVFHLYASHDVAQGTFDKPCTPLSGGFYSGPFSGTDSGNKKFVVNVTSEDPVYFYCSVGKHCANGMVGGMNLPTGDKGIEAFAAAAKSATSSTPSGLSGGKLETDQELAALTASASASASASGSASKSASAASGSASPSAGVSGSSKPSGSAAATTPAASGSAAASAAPKSTGAADALVAGQGYGVAAAMFGVAAWFL</sequence>
<accession>A0A1Y1YQS4</accession>
<dbReference type="Gene3D" id="2.60.40.420">
    <property type="entry name" value="Cupredoxins - blue copper proteins"/>
    <property type="match status" value="1"/>
</dbReference>
<keyword evidence="4" id="KW-1185">Reference proteome</keyword>
<gene>
    <name evidence="3" type="ORF">BCR34DRAFT_116546</name>
</gene>
<dbReference type="InterPro" id="IPR008972">
    <property type="entry name" value="Cupredoxin"/>
</dbReference>
<keyword evidence="2" id="KW-0732">Signal</keyword>
<dbReference type="CDD" id="cd00920">
    <property type="entry name" value="Cupredoxin"/>
    <property type="match status" value="1"/>
</dbReference>
<dbReference type="STRING" id="1231657.A0A1Y1YQS4"/>
<comment type="caution">
    <text evidence="3">The sequence shown here is derived from an EMBL/GenBank/DDBJ whole genome shotgun (WGS) entry which is preliminary data.</text>
</comment>
<organism evidence="3 4">
    <name type="scientific">Clohesyomyces aquaticus</name>
    <dbReference type="NCBI Taxonomy" id="1231657"/>
    <lineage>
        <taxon>Eukaryota</taxon>
        <taxon>Fungi</taxon>
        <taxon>Dikarya</taxon>
        <taxon>Ascomycota</taxon>
        <taxon>Pezizomycotina</taxon>
        <taxon>Dothideomycetes</taxon>
        <taxon>Pleosporomycetidae</taxon>
        <taxon>Pleosporales</taxon>
        <taxon>Lindgomycetaceae</taxon>
        <taxon>Clohesyomyces</taxon>
    </lineage>
</organism>
<dbReference type="OrthoDB" id="2331100at2759"/>
<dbReference type="EMBL" id="MCFA01000188">
    <property type="protein sequence ID" value="ORY00097.1"/>
    <property type="molecule type" value="Genomic_DNA"/>
</dbReference>